<accession>A0ABT1UDH7</accession>
<dbReference type="InterPro" id="IPR032816">
    <property type="entry name" value="VTT_dom"/>
</dbReference>
<evidence type="ECO:0000256" key="1">
    <source>
        <dbReference type="ARBA" id="ARBA00004651"/>
    </source>
</evidence>
<evidence type="ECO:0000259" key="7">
    <source>
        <dbReference type="Pfam" id="PF09335"/>
    </source>
</evidence>
<keyword evidence="4 6" id="KW-1133">Transmembrane helix</keyword>
<dbReference type="PANTHER" id="PTHR12677">
    <property type="entry name" value="GOLGI APPARATUS MEMBRANE PROTEIN TVP38-RELATED"/>
    <property type="match status" value="1"/>
</dbReference>
<feature type="transmembrane region" description="Helical" evidence="6">
    <location>
        <begin position="46"/>
        <end position="65"/>
    </location>
</feature>
<feature type="transmembrane region" description="Helical" evidence="6">
    <location>
        <begin position="196"/>
        <end position="215"/>
    </location>
</feature>
<dbReference type="RefSeq" id="WP_256609169.1">
    <property type="nucleotide sequence ID" value="NZ_JANIBM010000001.1"/>
</dbReference>
<keyword evidence="9" id="KW-1185">Reference proteome</keyword>
<feature type="transmembrane region" description="Helical" evidence="6">
    <location>
        <begin position="162"/>
        <end position="180"/>
    </location>
</feature>
<gene>
    <name evidence="8" type="ORF">NP603_01615</name>
</gene>
<keyword evidence="5 6" id="KW-0472">Membrane</keyword>
<dbReference type="EMBL" id="JANIBM010000001">
    <property type="protein sequence ID" value="MCQ8179794.1"/>
    <property type="molecule type" value="Genomic_DNA"/>
</dbReference>
<dbReference type="PANTHER" id="PTHR12677:SF59">
    <property type="entry name" value="GOLGI APPARATUS MEMBRANE PROTEIN TVP38-RELATED"/>
    <property type="match status" value="1"/>
</dbReference>
<sequence length="224" mass="25092">MLSQSKIFAILLVLALSVAAFRHGTPGLQDIQNHKQAIGLFVGSHYGVSVALFFALCVIFINSPLPLAAAMKILSGYLFGFYLGTVYNVGATLLACLVGFWLSRYAFRRRFEQLFYARLESIEHEIERNGLYYFFSLRVAMVVPYFLINIVAGLSRLSFRDYLLSTVLGVLPASLIYANGGERLERIRSAAELFEWQTACSLALVAAASLLPVWLRRGDRRSDY</sequence>
<dbReference type="Proteomes" id="UP001524569">
    <property type="component" value="Unassembled WGS sequence"/>
</dbReference>
<comment type="subcellular location">
    <subcellularLocation>
        <location evidence="1 6">Cell membrane</location>
        <topology evidence="1 6">Multi-pass membrane protein</topology>
    </subcellularLocation>
</comment>
<reference evidence="8 9" key="1">
    <citation type="submission" date="2022-07" db="EMBL/GenBank/DDBJ databases">
        <title>Methylomonas rivi sp. nov., Methylomonas rosea sp. nov., Methylomonas aureus sp. nov. and Methylomonas subterranea sp. nov., four novel methanotrophs isolated from a freshwater creek and the deep terrestrial subsurface.</title>
        <authorList>
            <person name="Abin C."/>
            <person name="Sankaranarayanan K."/>
            <person name="Garner C."/>
            <person name="Sindelar R."/>
            <person name="Kotary K."/>
            <person name="Garner R."/>
            <person name="Barclay S."/>
            <person name="Lawson P."/>
            <person name="Krumholz L."/>
        </authorList>
    </citation>
    <scope>NUCLEOTIDE SEQUENCE [LARGE SCALE GENOMIC DNA]</scope>
    <source>
        <strain evidence="8 9">SURF-1</strain>
    </source>
</reference>
<organism evidence="8 9">
    <name type="scientific">Methylomonas aurea</name>
    <dbReference type="NCBI Taxonomy" id="2952224"/>
    <lineage>
        <taxon>Bacteria</taxon>
        <taxon>Pseudomonadati</taxon>
        <taxon>Pseudomonadota</taxon>
        <taxon>Gammaproteobacteria</taxon>
        <taxon>Methylococcales</taxon>
        <taxon>Methylococcaceae</taxon>
        <taxon>Methylomonas</taxon>
    </lineage>
</organism>
<dbReference type="InterPro" id="IPR015414">
    <property type="entry name" value="TMEM64"/>
</dbReference>
<keyword evidence="3 6" id="KW-0812">Transmembrane</keyword>
<name>A0ABT1UDH7_9GAMM</name>
<feature type="domain" description="VTT" evidence="7">
    <location>
        <begin position="70"/>
        <end position="181"/>
    </location>
</feature>
<dbReference type="Pfam" id="PF09335">
    <property type="entry name" value="VTT_dom"/>
    <property type="match status" value="1"/>
</dbReference>
<keyword evidence="2 6" id="KW-1003">Cell membrane</keyword>
<evidence type="ECO:0000256" key="2">
    <source>
        <dbReference type="ARBA" id="ARBA00022475"/>
    </source>
</evidence>
<evidence type="ECO:0000313" key="9">
    <source>
        <dbReference type="Proteomes" id="UP001524569"/>
    </source>
</evidence>
<feature type="transmembrane region" description="Helical" evidence="6">
    <location>
        <begin position="77"/>
        <end position="102"/>
    </location>
</feature>
<evidence type="ECO:0000256" key="6">
    <source>
        <dbReference type="RuleBase" id="RU366058"/>
    </source>
</evidence>
<evidence type="ECO:0000256" key="3">
    <source>
        <dbReference type="ARBA" id="ARBA00022692"/>
    </source>
</evidence>
<proteinExistence type="inferred from homology"/>
<evidence type="ECO:0000256" key="5">
    <source>
        <dbReference type="ARBA" id="ARBA00023136"/>
    </source>
</evidence>
<comment type="caution">
    <text evidence="8">The sequence shown here is derived from an EMBL/GenBank/DDBJ whole genome shotgun (WGS) entry which is preliminary data.</text>
</comment>
<feature type="transmembrane region" description="Helical" evidence="6">
    <location>
        <begin position="131"/>
        <end position="150"/>
    </location>
</feature>
<comment type="similarity">
    <text evidence="6">Belongs to the TVP38/TMEM64 family.</text>
</comment>
<evidence type="ECO:0000256" key="4">
    <source>
        <dbReference type="ARBA" id="ARBA00022989"/>
    </source>
</evidence>
<protein>
    <recommendedName>
        <fullName evidence="6">TVP38/TMEM64 family membrane protein</fullName>
    </recommendedName>
</protein>
<evidence type="ECO:0000313" key="8">
    <source>
        <dbReference type="EMBL" id="MCQ8179794.1"/>
    </source>
</evidence>